<proteinExistence type="predicted"/>
<protein>
    <submittedName>
        <fullName evidence="1">Uncharacterized protein</fullName>
    </submittedName>
</protein>
<organism evidence="1 2">
    <name type="scientific">Brassica campestris</name>
    <name type="common">Field mustard</name>
    <dbReference type="NCBI Taxonomy" id="3711"/>
    <lineage>
        <taxon>Eukaryota</taxon>
        <taxon>Viridiplantae</taxon>
        <taxon>Streptophyta</taxon>
        <taxon>Embryophyta</taxon>
        <taxon>Tracheophyta</taxon>
        <taxon>Spermatophyta</taxon>
        <taxon>Magnoliopsida</taxon>
        <taxon>eudicotyledons</taxon>
        <taxon>Gunneridae</taxon>
        <taxon>Pentapetalae</taxon>
        <taxon>rosids</taxon>
        <taxon>malvids</taxon>
        <taxon>Brassicales</taxon>
        <taxon>Brassicaceae</taxon>
        <taxon>Brassiceae</taxon>
        <taxon>Brassica</taxon>
    </lineage>
</organism>
<evidence type="ECO:0000313" key="2">
    <source>
        <dbReference type="Proteomes" id="UP000264353"/>
    </source>
</evidence>
<accession>A0A398AN75</accession>
<dbReference type="Proteomes" id="UP000264353">
    <property type="component" value="Chromosome A1"/>
</dbReference>
<evidence type="ECO:0000313" key="1">
    <source>
        <dbReference type="EMBL" id="RID79111.1"/>
    </source>
</evidence>
<gene>
    <name evidence="1" type="ORF">BRARA_A01879</name>
</gene>
<sequence length="67" mass="7940">MVADILVDVRIQVRNATLLLHPPFVRKMETRKWRVKLMIILHLLNGLKRWRLSQVTQSLVLKKNTPL</sequence>
<dbReference type="AlphaFoldDB" id="A0A398AN75"/>
<reference evidence="1 2" key="1">
    <citation type="submission" date="2018-06" db="EMBL/GenBank/DDBJ databases">
        <title>WGS assembly of Brassica rapa FPsc.</title>
        <authorList>
            <person name="Bowman J."/>
            <person name="Kohchi T."/>
            <person name="Yamato K."/>
            <person name="Jenkins J."/>
            <person name="Shu S."/>
            <person name="Ishizaki K."/>
            <person name="Yamaoka S."/>
            <person name="Nishihama R."/>
            <person name="Nakamura Y."/>
            <person name="Berger F."/>
            <person name="Adam C."/>
            <person name="Aki S."/>
            <person name="Althoff F."/>
            <person name="Araki T."/>
            <person name="Arteaga-Vazquez M."/>
            <person name="Balasubrmanian S."/>
            <person name="Bauer D."/>
            <person name="Boehm C."/>
            <person name="Briginshaw L."/>
            <person name="Caballero-Perez J."/>
            <person name="Catarino B."/>
            <person name="Chen F."/>
            <person name="Chiyoda S."/>
            <person name="Chovatia M."/>
            <person name="Davies K."/>
            <person name="Delmans M."/>
            <person name="Demura T."/>
            <person name="Dierschke T."/>
            <person name="Dolan L."/>
            <person name="Dorantes-Acosta A."/>
            <person name="Eklund D."/>
            <person name="Florent S."/>
            <person name="Flores-Sandoval E."/>
            <person name="Fujiyama A."/>
            <person name="Fukuzawa H."/>
            <person name="Galik B."/>
            <person name="Grimanelli D."/>
            <person name="Grimwood J."/>
            <person name="Grossniklaus U."/>
            <person name="Hamada T."/>
            <person name="Haseloff J."/>
            <person name="Hetherington A."/>
            <person name="Higo A."/>
            <person name="Hirakawa Y."/>
            <person name="Hundley H."/>
            <person name="Ikeda Y."/>
            <person name="Inoue K."/>
            <person name="Inoue S."/>
            <person name="Ishida S."/>
            <person name="Jia Q."/>
            <person name="Kakita M."/>
            <person name="Kanazawa T."/>
            <person name="Kawai Y."/>
            <person name="Kawashima T."/>
            <person name="Kennedy M."/>
            <person name="Kinose K."/>
            <person name="Kinoshita T."/>
            <person name="Kohara Y."/>
            <person name="Koide E."/>
            <person name="Komatsu K."/>
            <person name="Kopischke S."/>
            <person name="Kubo M."/>
            <person name="Kyozuka J."/>
            <person name="Lagercrantz U."/>
            <person name="Lin S."/>
            <person name="Lindquist E."/>
            <person name="Lipzen A."/>
            <person name="Lu C."/>
            <person name="Luna E."/>
            <person name="Martienssen R."/>
            <person name="Minamino N."/>
            <person name="Mizutani M."/>
            <person name="Mizutani M."/>
            <person name="Mochizuki N."/>
            <person name="Monte I."/>
            <person name="Mosher R."/>
            <person name="Nagasaki H."/>
            <person name="Nakagami H."/>
            <person name="Naramoto S."/>
            <person name="Nishitani K."/>
            <person name="Ohtani M."/>
            <person name="Okamoto T."/>
            <person name="Okumura M."/>
            <person name="Phillips J."/>
            <person name="Pollak B."/>
            <person name="Reinders A."/>
            <person name="Roevekamp M."/>
            <person name="Sano R."/>
            <person name="Sawa S."/>
            <person name="Schmid M."/>
            <person name="Shirakawa M."/>
            <person name="Solano R."/>
            <person name="Spunde A."/>
            <person name="Suetsugu N."/>
            <person name="Sugano S."/>
            <person name="Sugiyama A."/>
            <person name="Sun R."/>
            <person name="Suzuki Y."/>
            <person name="Takenaka M."/>
            <person name="Takezawa D."/>
            <person name="Tomogane H."/>
            <person name="Tsuzuki M."/>
            <person name="Ueda T."/>
            <person name="Umeda M."/>
            <person name="Ward J."/>
            <person name="Watanabe Y."/>
            <person name="Yazaki K."/>
            <person name="Yokoyama R."/>
            <person name="Yoshitake Y."/>
            <person name="Yotsui I."/>
            <person name="Zachgo S."/>
            <person name="Schmutz J."/>
        </authorList>
    </citation>
    <scope>NUCLEOTIDE SEQUENCE [LARGE SCALE GENOMIC DNA]</scope>
    <source>
        <strain evidence="2">cv. B-3</strain>
    </source>
</reference>
<name>A0A398AN75_BRACM</name>
<dbReference type="EMBL" id="CM010628">
    <property type="protein sequence ID" value="RID79111.1"/>
    <property type="molecule type" value="Genomic_DNA"/>
</dbReference>